<dbReference type="OrthoDB" id="3176171at2759"/>
<comment type="similarity">
    <text evidence="1">Belongs to the TRAFAC class myosin-kinesin ATPase superfamily. Kinesin family. KIN-14 subfamily.</text>
</comment>
<proteinExistence type="inferred from homology"/>
<dbReference type="AlphaFoldDB" id="A0A2P6QNR3"/>
<dbReference type="PRINTS" id="PR00380">
    <property type="entry name" value="KINESINHEAVY"/>
</dbReference>
<dbReference type="GO" id="GO:0005874">
    <property type="term" value="C:microtubule"/>
    <property type="evidence" value="ECO:0007669"/>
    <property type="project" value="UniProtKB-KW"/>
</dbReference>
<dbReference type="PROSITE" id="PS50067">
    <property type="entry name" value="KINESIN_MOTOR_2"/>
    <property type="match status" value="1"/>
</dbReference>
<dbReference type="GO" id="GO:0005524">
    <property type="term" value="F:ATP binding"/>
    <property type="evidence" value="ECO:0007669"/>
    <property type="project" value="UniProtKB-UniRule"/>
</dbReference>
<keyword evidence="6 7" id="KW-0505">Motor protein</keyword>
<dbReference type="GO" id="GO:0003777">
    <property type="term" value="F:microtubule motor activity"/>
    <property type="evidence" value="ECO:0007669"/>
    <property type="project" value="InterPro"/>
</dbReference>
<dbReference type="EC" id="3.6.4.5" evidence="10"/>
<keyword evidence="10" id="KW-0378">Hydrolase</keyword>
<evidence type="ECO:0000313" key="11">
    <source>
        <dbReference type="Proteomes" id="UP000238479"/>
    </source>
</evidence>
<feature type="coiled-coil region" evidence="8">
    <location>
        <begin position="72"/>
        <end position="106"/>
    </location>
</feature>
<evidence type="ECO:0000256" key="4">
    <source>
        <dbReference type="ARBA" id="ARBA00022840"/>
    </source>
</evidence>
<evidence type="ECO:0000256" key="3">
    <source>
        <dbReference type="ARBA" id="ARBA00022741"/>
    </source>
</evidence>
<dbReference type="PANTHER" id="PTHR47972">
    <property type="entry name" value="KINESIN-LIKE PROTEIN KLP-3"/>
    <property type="match status" value="1"/>
</dbReference>
<keyword evidence="11" id="KW-1185">Reference proteome</keyword>
<keyword evidence="4 7" id="KW-0067">ATP-binding</keyword>
<dbReference type="Gramene" id="PRQ35821">
    <property type="protein sequence ID" value="PRQ35821"/>
    <property type="gene ID" value="RchiOBHm_Chr5g0084121"/>
</dbReference>
<dbReference type="InterPro" id="IPR036961">
    <property type="entry name" value="Kinesin_motor_dom_sf"/>
</dbReference>
<dbReference type="GO" id="GO:0016787">
    <property type="term" value="F:hydrolase activity"/>
    <property type="evidence" value="ECO:0007669"/>
    <property type="project" value="UniProtKB-KW"/>
</dbReference>
<sequence>MASRTRKPLHNLAETIHSLLGQKSHLTTSWVKSVCHIIINLPSEEQSTDLRTTNIDTVSASENPDDELGNRTSKITDELAILTARINELNRQRKQFLNEFLDLKGNIRVFCRIRPIEMGENFGRFRPVVALDSSNVLLRFSDNKNKSYSFDKVFHHGSSQDEVFSEVEPVIKSALDGYNACIFAYGQTGTGKTFTMEGIPEDPGMVPRAIEALFKQATDSNHVYLFSFSMLEIYMGNLRDLLISQPTKPMDPMPCLSIHTDPKGEIEIENLVAIRVSGLTQAIKLYRLGCRFRSTASTNCNITSSRSHCLIRISITCSGAPERRRETNKVWFVDLGGSERLLKTKASGRRLEEGKAINLSLSSLGDVINALQLRKGHVPYRNSKLTQVLKDSLGRDSKTLMLVHVSPKEEDLCETVCSLNFATRARTIHLGNTDSTEQREKEVAMMNLQEMMNKIEVERQDVRMRIKQSTQELQILRSTAACSTEQLDNSVDAYQLMNEVPQPNLERNRNNTAYISAPPLSQVPRFMRPTVCSRRKSGSDHLLTTEEKLEFPARRRRPFNHYAKSVNFPVKGISGNNSEGSISRNSCLVPLTVNKSADVETNYSQDLSECDIKEVVSPDQVTSSKCLNQHRYHVVHGEGSENGDKSNACSGKHLKVDKWLCQKNAPASRSHVYRNKRILAIPTPEKKLMCKGQKETEKFQDEKVNNYKLAVEQIVNHNKSGKHVDVEEMFMQEVNISKPPANMNVNDNIDPKCHSDSLSDGIVKETMINVQHKLDDELTEKHMLSSIYPPDIWCCNFNSTQDDNGVNCLSTMQAVYGETECSDSSLSNSSNWCQISTIDLADSIWDARQDSNISISRIEQKSGCQRLPIVIGVDDSEKEDLEKLSQSSGEGTCLQKVRSQRALLMKNVILEEPVKPQQLTRSQDNNVHLGICNLLQQKIQILWAGALLGLGFQNLGLEQEFFLGLML</sequence>
<keyword evidence="3 7" id="KW-0547">Nucleotide-binding</keyword>
<reference evidence="10 11" key="1">
    <citation type="journal article" date="2018" name="Nat. Genet.">
        <title>The Rosa genome provides new insights in the design of modern roses.</title>
        <authorList>
            <person name="Bendahmane M."/>
        </authorList>
    </citation>
    <scope>NUCLEOTIDE SEQUENCE [LARGE SCALE GENOMIC DNA]</scope>
    <source>
        <strain evidence="11">cv. Old Blush</strain>
    </source>
</reference>
<dbReference type="InterPro" id="IPR027640">
    <property type="entry name" value="Kinesin-like_fam"/>
</dbReference>
<evidence type="ECO:0000259" key="9">
    <source>
        <dbReference type="PROSITE" id="PS50067"/>
    </source>
</evidence>
<evidence type="ECO:0000313" key="10">
    <source>
        <dbReference type="EMBL" id="PRQ35821.1"/>
    </source>
</evidence>
<dbReference type="Proteomes" id="UP000238479">
    <property type="component" value="Chromosome 5"/>
</dbReference>
<keyword evidence="2" id="KW-0493">Microtubule</keyword>
<dbReference type="InterPro" id="IPR027417">
    <property type="entry name" value="P-loop_NTPase"/>
</dbReference>
<dbReference type="GO" id="GO:0007018">
    <property type="term" value="P:microtubule-based movement"/>
    <property type="evidence" value="ECO:0007669"/>
    <property type="project" value="InterPro"/>
</dbReference>
<name>A0A2P6QNR3_ROSCH</name>
<evidence type="ECO:0000256" key="8">
    <source>
        <dbReference type="SAM" id="Coils"/>
    </source>
</evidence>
<dbReference type="InterPro" id="IPR001752">
    <property type="entry name" value="Kinesin_motor_dom"/>
</dbReference>
<dbReference type="SMART" id="SM00129">
    <property type="entry name" value="KISc"/>
    <property type="match status" value="1"/>
</dbReference>
<keyword evidence="5 8" id="KW-0175">Coiled coil</keyword>
<dbReference type="Gene3D" id="3.40.850.10">
    <property type="entry name" value="Kinesin motor domain"/>
    <property type="match status" value="1"/>
</dbReference>
<evidence type="ECO:0000256" key="2">
    <source>
        <dbReference type="ARBA" id="ARBA00022701"/>
    </source>
</evidence>
<accession>A0A2P6QNR3</accession>
<evidence type="ECO:0000256" key="7">
    <source>
        <dbReference type="PROSITE-ProRule" id="PRU00283"/>
    </source>
</evidence>
<dbReference type="OMA" id="EHECEDI"/>
<protein>
    <submittedName>
        <fullName evidence="10">Putative minus-end-directed kinesin ATPase</fullName>
        <ecNumber evidence="10">3.6.4.5</ecNumber>
    </submittedName>
</protein>
<feature type="domain" description="Kinesin motor" evidence="9">
    <location>
        <begin position="106"/>
        <end position="428"/>
    </location>
</feature>
<organism evidence="10 11">
    <name type="scientific">Rosa chinensis</name>
    <name type="common">China rose</name>
    <dbReference type="NCBI Taxonomy" id="74649"/>
    <lineage>
        <taxon>Eukaryota</taxon>
        <taxon>Viridiplantae</taxon>
        <taxon>Streptophyta</taxon>
        <taxon>Embryophyta</taxon>
        <taxon>Tracheophyta</taxon>
        <taxon>Spermatophyta</taxon>
        <taxon>Magnoliopsida</taxon>
        <taxon>eudicotyledons</taxon>
        <taxon>Gunneridae</taxon>
        <taxon>Pentapetalae</taxon>
        <taxon>rosids</taxon>
        <taxon>fabids</taxon>
        <taxon>Rosales</taxon>
        <taxon>Rosaceae</taxon>
        <taxon>Rosoideae</taxon>
        <taxon>Rosoideae incertae sedis</taxon>
        <taxon>Rosa</taxon>
    </lineage>
</organism>
<evidence type="ECO:0000256" key="6">
    <source>
        <dbReference type="ARBA" id="ARBA00023175"/>
    </source>
</evidence>
<dbReference type="SUPFAM" id="SSF52540">
    <property type="entry name" value="P-loop containing nucleoside triphosphate hydrolases"/>
    <property type="match status" value="1"/>
</dbReference>
<evidence type="ECO:0000256" key="1">
    <source>
        <dbReference type="ARBA" id="ARBA00010899"/>
    </source>
</evidence>
<dbReference type="Pfam" id="PF00225">
    <property type="entry name" value="Kinesin"/>
    <property type="match status" value="1"/>
</dbReference>
<feature type="coiled-coil region" evidence="8">
    <location>
        <begin position="445"/>
        <end position="472"/>
    </location>
</feature>
<feature type="binding site" evidence="7">
    <location>
        <begin position="186"/>
        <end position="193"/>
    </location>
    <ligand>
        <name>ATP</name>
        <dbReference type="ChEBI" id="CHEBI:30616"/>
    </ligand>
</feature>
<dbReference type="FunFam" id="3.40.850.10:FF:000074">
    <property type="entry name" value="p-loop containing nucleoside triphosphate hydrolase superfamily protein"/>
    <property type="match status" value="1"/>
</dbReference>
<evidence type="ECO:0000256" key="5">
    <source>
        <dbReference type="ARBA" id="ARBA00023054"/>
    </source>
</evidence>
<gene>
    <name evidence="10" type="ORF">RchiOBHm_Chr5g0084121</name>
</gene>
<dbReference type="PANTHER" id="PTHR47972:SF23">
    <property type="entry name" value="KINESIN MOTOR DOMAIN-CONTAINING PROTEIN"/>
    <property type="match status" value="1"/>
</dbReference>
<dbReference type="STRING" id="74649.A0A2P6QNR3"/>
<dbReference type="GO" id="GO:0008017">
    <property type="term" value="F:microtubule binding"/>
    <property type="evidence" value="ECO:0007669"/>
    <property type="project" value="InterPro"/>
</dbReference>
<dbReference type="EMBL" id="PDCK01000043">
    <property type="protein sequence ID" value="PRQ35821.1"/>
    <property type="molecule type" value="Genomic_DNA"/>
</dbReference>
<comment type="caution">
    <text evidence="10">The sequence shown here is derived from an EMBL/GenBank/DDBJ whole genome shotgun (WGS) entry which is preliminary data.</text>
</comment>